<dbReference type="Proteomes" id="UP000216052">
    <property type="component" value="Chromosome"/>
</dbReference>
<dbReference type="RefSeq" id="WP_093791564.1">
    <property type="nucleotide sequence ID" value="NZ_CP155571.1"/>
</dbReference>
<evidence type="ECO:0000313" key="1">
    <source>
        <dbReference type="EMBL" id="XFO72677.1"/>
    </source>
</evidence>
<evidence type="ECO:0000313" key="2">
    <source>
        <dbReference type="Proteomes" id="UP000216052"/>
    </source>
</evidence>
<dbReference type="EMBL" id="CP155571">
    <property type="protein sequence ID" value="XFO72677.1"/>
    <property type="molecule type" value="Genomic_DNA"/>
</dbReference>
<accession>A0ABZ3J2U0</accession>
<sequence length="174" mass="20032">MNIEIRKNGTFYLKHSTYNPATKLPKNTSIYLGSNPIQAKNKLKTLTDDIALLEQIPDVFPYEVEIDRVIKNLQKLNNLQTEGISRIINEYLDSFIRSKQFIRTAKKGFVASTIDCPDCRFKNENLCTHFEHTFINGNGKYKDGKVMRCIAFKPGETKPNNGSIKLPRDFRTKK</sequence>
<name>A0ABZ3J2U0_SPOA4</name>
<keyword evidence="2" id="KW-1185">Reference proteome</keyword>
<organism evidence="1 2">
    <name type="scientific">Sporomusa acidovorans (strain ATCC 49682 / DSM 3132 / Mol)</name>
    <dbReference type="NCBI Taxonomy" id="1123286"/>
    <lineage>
        <taxon>Bacteria</taxon>
        <taxon>Bacillati</taxon>
        <taxon>Bacillota</taxon>
        <taxon>Negativicutes</taxon>
        <taxon>Selenomonadales</taxon>
        <taxon>Sporomusaceae</taxon>
        <taxon>Sporomusa</taxon>
    </lineage>
</organism>
<gene>
    <name evidence="1" type="ORF">SPACI_027300</name>
</gene>
<protein>
    <submittedName>
        <fullName evidence="1">Uncharacterized protein</fullName>
    </submittedName>
</protein>
<proteinExistence type="predicted"/>
<reference evidence="1" key="1">
    <citation type="submission" date="2024-05" db="EMBL/GenBank/DDBJ databases">
        <title>Isolation and characterization of Sporomusa carbonis sp. nov., a carboxydotrophic hydrogenogen in the genus of Sporomusa isolated from a charcoal burning pile.</title>
        <authorList>
            <person name="Boeer T."/>
            <person name="Rosenbaum F."/>
            <person name="Eysell L."/>
            <person name="Mueller V."/>
            <person name="Daniel R."/>
            <person name="Poehlein A."/>
        </authorList>
    </citation>
    <scope>NUCLEOTIDE SEQUENCE [LARGE SCALE GENOMIC DNA]</scope>
    <source>
        <strain evidence="1">DSM 3132</strain>
    </source>
</reference>